<organism evidence="1 2">
    <name type="scientific">Polaribacter haliotis</name>
    <dbReference type="NCBI Taxonomy" id="1888915"/>
    <lineage>
        <taxon>Bacteria</taxon>
        <taxon>Pseudomonadati</taxon>
        <taxon>Bacteroidota</taxon>
        <taxon>Flavobacteriia</taxon>
        <taxon>Flavobacteriales</taxon>
        <taxon>Flavobacteriaceae</taxon>
    </lineage>
</organism>
<dbReference type="KEGG" id="phal:H9I45_15235"/>
<dbReference type="OrthoDB" id="893108at2"/>
<dbReference type="Proteomes" id="UP000516764">
    <property type="component" value="Chromosome"/>
</dbReference>
<proteinExistence type="predicted"/>
<evidence type="ECO:0000313" key="2">
    <source>
        <dbReference type="Proteomes" id="UP000516764"/>
    </source>
</evidence>
<evidence type="ECO:0000313" key="1">
    <source>
        <dbReference type="EMBL" id="QOD60673.1"/>
    </source>
</evidence>
<keyword evidence="2" id="KW-1185">Reference proteome</keyword>
<name>A0A7L8AF74_9FLAO</name>
<gene>
    <name evidence="1" type="ORF">H9I45_15235</name>
</gene>
<sequence>MYKVLWFDDKPEENLVDKENALLQGIKCICFKNAETGLKELIDNYKDYQAVILDGLFYKKATDKGTPDDKAFGEVAKILGNLKAKGTIIPWFIYSGQPSFAKEKSSLLDVFSKEANASGKVFDKNNDDDFIELCNLIKIEADKNPITQARRTFPEVFIPFQNGIIDIKHEHLLLDILINYMNGDCRKKNVTVQRDLLEAILKSLNNPIPYLKNEFFDERQNGRPNLENCVKYIEDKRIFIQRVEFRTDKRIKQTIQSAFRILKESTSELSHLNDNEIVKYPFLNNTFLLLQILIWLPGFVDEHYEYYI</sequence>
<accession>A0A7L8AF74</accession>
<dbReference type="AlphaFoldDB" id="A0A7L8AF74"/>
<dbReference type="RefSeq" id="WP_088354270.1">
    <property type="nucleotide sequence ID" value="NZ_CP061813.1"/>
</dbReference>
<protein>
    <submittedName>
        <fullName evidence="1">Uncharacterized protein</fullName>
    </submittedName>
</protein>
<dbReference type="EMBL" id="CP061813">
    <property type="protein sequence ID" value="QOD60673.1"/>
    <property type="molecule type" value="Genomic_DNA"/>
</dbReference>
<reference evidence="1 2" key="1">
    <citation type="journal article" date="2016" name="Int. J. Syst. Evol. Microbiol.">
        <title>Polaribacter haliotis sp. nov., isolated from the gut of abalone Haliotis discus hannai.</title>
        <authorList>
            <person name="Kim Y.O."/>
            <person name="Park I.S."/>
            <person name="Park S."/>
            <person name="Nam B.H."/>
            <person name="Park J.M."/>
            <person name="Kim D.G."/>
            <person name="Yoon J.H."/>
        </authorList>
    </citation>
    <scope>NUCLEOTIDE SEQUENCE [LARGE SCALE GENOMIC DNA]</scope>
    <source>
        <strain evidence="1 2">KCTC 52418</strain>
    </source>
</reference>